<dbReference type="Proteomes" id="UP000640052">
    <property type="component" value="Unassembled WGS sequence"/>
</dbReference>
<dbReference type="Pfam" id="PF05726">
    <property type="entry name" value="Pirin_C"/>
    <property type="match status" value="1"/>
</dbReference>
<dbReference type="PIRSF" id="PIRSF006232">
    <property type="entry name" value="Pirin"/>
    <property type="match status" value="1"/>
</dbReference>
<name>A0A919Q6M1_9ACTN</name>
<feature type="binding site" evidence="2">
    <location>
        <position position="74"/>
    </location>
    <ligand>
        <name>Fe cation</name>
        <dbReference type="ChEBI" id="CHEBI:24875"/>
    </ligand>
</feature>
<proteinExistence type="inferred from homology"/>
<feature type="binding site" evidence="2">
    <location>
        <position position="118"/>
    </location>
    <ligand>
        <name>Fe cation</name>
        <dbReference type="ChEBI" id="CHEBI:24875"/>
    </ligand>
</feature>
<evidence type="ECO:0008006" key="9">
    <source>
        <dbReference type="Google" id="ProtNLM"/>
    </source>
</evidence>
<organism evidence="7 8">
    <name type="scientific">Acrocarpospora phusangensis</name>
    <dbReference type="NCBI Taxonomy" id="1070424"/>
    <lineage>
        <taxon>Bacteria</taxon>
        <taxon>Bacillati</taxon>
        <taxon>Actinomycetota</taxon>
        <taxon>Actinomycetes</taxon>
        <taxon>Streptosporangiales</taxon>
        <taxon>Streptosporangiaceae</taxon>
        <taxon>Acrocarpospora</taxon>
    </lineage>
</organism>
<feature type="region of interest" description="Disordered" evidence="4">
    <location>
        <begin position="1"/>
        <end position="20"/>
    </location>
</feature>
<keyword evidence="2" id="KW-0479">Metal-binding</keyword>
<dbReference type="InterPro" id="IPR008778">
    <property type="entry name" value="Pirin_C_dom"/>
</dbReference>
<evidence type="ECO:0000259" key="5">
    <source>
        <dbReference type="Pfam" id="PF02678"/>
    </source>
</evidence>
<evidence type="ECO:0000256" key="4">
    <source>
        <dbReference type="SAM" id="MobiDB-lite"/>
    </source>
</evidence>
<comment type="caution">
    <text evidence="7">The sequence shown here is derived from an EMBL/GenBank/DDBJ whole genome shotgun (WGS) entry which is preliminary data.</text>
</comment>
<feature type="binding site" evidence="2">
    <location>
        <position position="120"/>
    </location>
    <ligand>
        <name>Fe cation</name>
        <dbReference type="ChEBI" id="CHEBI:24875"/>
    </ligand>
</feature>
<evidence type="ECO:0000256" key="2">
    <source>
        <dbReference type="PIRSR" id="PIRSR006232-1"/>
    </source>
</evidence>
<evidence type="ECO:0000313" key="8">
    <source>
        <dbReference type="Proteomes" id="UP000640052"/>
    </source>
</evidence>
<dbReference type="InterPro" id="IPR014710">
    <property type="entry name" value="RmlC-like_jellyroll"/>
</dbReference>
<dbReference type="Pfam" id="PF02678">
    <property type="entry name" value="Pirin"/>
    <property type="match status" value="1"/>
</dbReference>
<dbReference type="PANTHER" id="PTHR13903:SF8">
    <property type="entry name" value="PIRIN"/>
    <property type="match status" value="1"/>
</dbReference>
<feature type="binding site" evidence="2">
    <location>
        <position position="76"/>
    </location>
    <ligand>
        <name>Fe cation</name>
        <dbReference type="ChEBI" id="CHEBI:24875"/>
    </ligand>
</feature>
<accession>A0A919Q6M1</accession>
<dbReference type="RefSeq" id="WP_204039732.1">
    <property type="nucleotide sequence ID" value="NZ_BOOA01000007.1"/>
</dbReference>
<dbReference type="AlphaFoldDB" id="A0A919Q6M1"/>
<keyword evidence="8" id="KW-1185">Reference proteome</keyword>
<gene>
    <name evidence="7" type="ORF">Aph01nite_12080</name>
</gene>
<dbReference type="InterPro" id="IPR012093">
    <property type="entry name" value="Pirin"/>
</dbReference>
<dbReference type="CDD" id="cd02247">
    <property type="entry name" value="cupin_pirin_C"/>
    <property type="match status" value="1"/>
</dbReference>
<dbReference type="GO" id="GO:0046872">
    <property type="term" value="F:metal ion binding"/>
    <property type="evidence" value="ECO:0007669"/>
    <property type="project" value="UniProtKB-KW"/>
</dbReference>
<reference evidence="7" key="1">
    <citation type="submission" date="2021-01" db="EMBL/GenBank/DDBJ databases">
        <title>Whole genome shotgun sequence of Acrocarpospora phusangensis NBRC 108782.</title>
        <authorList>
            <person name="Komaki H."/>
            <person name="Tamura T."/>
        </authorList>
    </citation>
    <scope>NUCLEOTIDE SEQUENCE</scope>
    <source>
        <strain evidence="7">NBRC 108782</strain>
    </source>
</reference>
<dbReference type="CDD" id="cd02909">
    <property type="entry name" value="cupin_pirin_N"/>
    <property type="match status" value="1"/>
</dbReference>
<keyword evidence="2" id="KW-0408">Iron</keyword>
<evidence type="ECO:0000256" key="3">
    <source>
        <dbReference type="RuleBase" id="RU003457"/>
    </source>
</evidence>
<dbReference type="InterPro" id="IPR011051">
    <property type="entry name" value="RmlC_Cupin_sf"/>
</dbReference>
<sequence>MSNLDQEPQEDVCGAEGAPGPAFELLTGRDVVLGGPRAMRVTRTLPTRGRRMVGAWCFLDAYGPEEAVMRVPPHPHTGLQTVSWLVEGEVLHRDSVGSEQVIKPGQLNLMTSGRGIAHSEESGRGVLHGAQLWVALPGDHRFAGPHFEHHADLPVLEWPDGSAVTVIMGELAGLTSPAQTYTPLTGAEIVVISSLSLPLRTDLEYAVIMLSGAAEIEGGTLEPGPLLYLGAGREELSIRALEPSRLLLLGGEPFQEEIVMWWNFVGRSHEDIVKFREDWEAGHGFGEVRGFDGASLRAPVLPGTTLKPRGRER</sequence>
<protein>
    <recommendedName>
        <fullName evidence="9">Pirin</fullName>
    </recommendedName>
</protein>
<evidence type="ECO:0000256" key="1">
    <source>
        <dbReference type="ARBA" id="ARBA00008416"/>
    </source>
</evidence>
<comment type="similarity">
    <text evidence="1 3">Belongs to the pirin family.</text>
</comment>
<dbReference type="PANTHER" id="PTHR13903">
    <property type="entry name" value="PIRIN-RELATED"/>
    <property type="match status" value="1"/>
</dbReference>
<feature type="domain" description="Pirin C-terminal" evidence="6">
    <location>
        <begin position="194"/>
        <end position="283"/>
    </location>
</feature>
<comment type="cofactor">
    <cofactor evidence="2">
        <name>Fe cation</name>
        <dbReference type="ChEBI" id="CHEBI:24875"/>
    </cofactor>
    <text evidence="2">Binds 1 Fe cation per subunit.</text>
</comment>
<evidence type="ECO:0000313" key="7">
    <source>
        <dbReference type="EMBL" id="GIH22898.1"/>
    </source>
</evidence>
<feature type="domain" description="Pirin N-terminal" evidence="5">
    <location>
        <begin position="40"/>
        <end position="134"/>
    </location>
</feature>
<dbReference type="EMBL" id="BOOA01000007">
    <property type="protein sequence ID" value="GIH22898.1"/>
    <property type="molecule type" value="Genomic_DNA"/>
</dbReference>
<dbReference type="InterPro" id="IPR003829">
    <property type="entry name" value="Pirin_N_dom"/>
</dbReference>
<dbReference type="Gene3D" id="2.60.120.10">
    <property type="entry name" value="Jelly Rolls"/>
    <property type="match status" value="2"/>
</dbReference>
<dbReference type="SUPFAM" id="SSF51182">
    <property type="entry name" value="RmlC-like cupins"/>
    <property type="match status" value="1"/>
</dbReference>
<evidence type="ECO:0000259" key="6">
    <source>
        <dbReference type="Pfam" id="PF05726"/>
    </source>
</evidence>